<dbReference type="STRING" id="115433.SAMN05421835_106118"/>
<dbReference type="InterPro" id="IPR035169">
    <property type="entry name" value="DUF5318"/>
</dbReference>
<dbReference type="RefSeq" id="WP_091506519.1">
    <property type="nucleotide sequence ID" value="NZ_CBDQZW010000025.1"/>
</dbReference>
<name>A0A1I3S2P1_9PSEU</name>
<accession>A0A1I3S2P1</accession>
<proteinExistence type="predicted"/>
<reference evidence="1 2" key="1">
    <citation type="submission" date="2016-10" db="EMBL/GenBank/DDBJ databases">
        <authorList>
            <person name="de Groot N.N."/>
        </authorList>
    </citation>
    <scope>NUCLEOTIDE SEQUENCE [LARGE SCALE GENOMIC DNA]</scope>
    <source>
        <strain evidence="1 2">DSM 44468</strain>
    </source>
</reference>
<organism evidence="1 2">
    <name type="scientific">Amycolatopsis sacchari</name>
    <dbReference type="NCBI Taxonomy" id="115433"/>
    <lineage>
        <taxon>Bacteria</taxon>
        <taxon>Bacillati</taxon>
        <taxon>Actinomycetota</taxon>
        <taxon>Actinomycetes</taxon>
        <taxon>Pseudonocardiales</taxon>
        <taxon>Pseudonocardiaceae</taxon>
        <taxon>Amycolatopsis</taxon>
    </lineage>
</organism>
<evidence type="ECO:0000313" key="1">
    <source>
        <dbReference type="EMBL" id="SFJ52925.1"/>
    </source>
</evidence>
<evidence type="ECO:0000313" key="2">
    <source>
        <dbReference type="Proteomes" id="UP000199025"/>
    </source>
</evidence>
<sequence>MQKQRHVVDYGLQRRALLTDFRAGRLGRKDVCDADPYLLRAAKFHGEPATAECPVCLSSSLMEVSWVYGDELKHVAGSARTPAELSRMAGLFGEFTVHVVEVCRACRWNHLVLSYVLGTGTPHGPSKRTAGQ</sequence>
<dbReference type="EMBL" id="FORP01000006">
    <property type="protein sequence ID" value="SFJ52925.1"/>
    <property type="molecule type" value="Genomic_DNA"/>
</dbReference>
<keyword evidence="2" id="KW-1185">Reference proteome</keyword>
<dbReference type="Pfam" id="PF17249">
    <property type="entry name" value="DUF5318"/>
    <property type="match status" value="1"/>
</dbReference>
<evidence type="ECO:0008006" key="3">
    <source>
        <dbReference type="Google" id="ProtNLM"/>
    </source>
</evidence>
<gene>
    <name evidence="1" type="ORF">SAMN05421835_106118</name>
</gene>
<dbReference type="AlphaFoldDB" id="A0A1I3S2P1"/>
<protein>
    <recommendedName>
        <fullName evidence="3">DUF5318 domain-containing protein</fullName>
    </recommendedName>
</protein>
<dbReference type="Proteomes" id="UP000199025">
    <property type="component" value="Unassembled WGS sequence"/>
</dbReference>
<dbReference type="OrthoDB" id="3531406at2"/>